<dbReference type="PANTHER" id="PTHR48475">
    <property type="entry name" value="RIBONUCLEASE H"/>
    <property type="match status" value="1"/>
</dbReference>
<feature type="non-terminal residue" evidence="1">
    <location>
        <position position="1"/>
    </location>
</feature>
<dbReference type="EMBL" id="JACGWJ010000016">
    <property type="protein sequence ID" value="KAL0361964.1"/>
    <property type="molecule type" value="Genomic_DNA"/>
</dbReference>
<evidence type="ECO:0000313" key="1">
    <source>
        <dbReference type="EMBL" id="KAL0361964.1"/>
    </source>
</evidence>
<accession>A0AAW2Q2F5</accession>
<comment type="caution">
    <text evidence="1">The sequence shown here is derived from an EMBL/GenBank/DDBJ whole genome shotgun (WGS) entry which is preliminary data.</text>
</comment>
<dbReference type="AlphaFoldDB" id="A0AAW2Q2F5"/>
<reference evidence="1" key="1">
    <citation type="submission" date="2020-06" db="EMBL/GenBank/DDBJ databases">
        <authorList>
            <person name="Li T."/>
            <person name="Hu X."/>
            <person name="Zhang T."/>
            <person name="Song X."/>
            <person name="Zhang H."/>
            <person name="Dai N."/>
            <person name="Sheng W."/>
            <person name="Hou X."/>
            <person name="Wei L."/>
        </authorList>
    </citation>
    <scope>NUCLEOTIDE SEQUENCE</scope>
    <source>
        <strain evidence="1">G02</strain>
        <tissue evidence="1">Leaf</tissue>
    </source>
</reference>
<organism evidence="1">
    <name type="scientific">Sesamum radiatum</name>
    <name type="common">Black benniseed</name>
    <dbReference type="NCBI Taxonomy" id="300843"/>
    <lineage>
        <taxon>Eukaryota</taxon>
        <taxon>Viridiplantae</taxon>
        <taxon>Streptophyta</taxon>
        <taxon>Embryophyta</taxon>
        <taxon>Tracheophyta</taxon>
        <taxon>Spermatophyta</taxon>
        <taxon>Magnoliopsida</taxon>
        <taxon>eudicotyledons</taxon>
        <taxon>Gunneridae</taxon>
        <taxon>Pentapetalae</taxon>
        <taxon>asterids</taxon>
        <taxon>lamiids</taxon>
        <taxon>Lamiales</taxon>
        <taxon>Pedaliaceae</taxon>
        <taxon>Sesamum</taxon>
    </lineage>
</organism>
<evidence type="ECO:0008006" key="2">
    <source>
        <dbReference type="Google" id="ProtNLM"/>
    </source>
</evidence>
<protein>
    <recommendedName>
        <fullName evidence="2">Reverse transcriptase RNase H-like domain-containing protein</fullName>
    </recommendedName>
</protein>
<gene>
    <name evidence="1" type="ORF">Sradi_3880900</name>
</gene>
<proteinExistence type="predicted"/>
<reference evidence="1" key="2">
    <citation type="journal article" date="2024" name="Plant">
        <title>Genomic evolution and insights into agronomic trait innovations of Sesamum species.</title>
        <authorList>
            <person name="Miao H."/>
            <person name="Wang L."/>
            <person name="Qu L."/>
            <person name="Liu H."/>
            <person name="Sun Y."/>
            <person name="Le M."/>
            <person name="Wang Q."/>
            <person name="Wei S."/>
            <person name="Zheng Y."/>
            <person name="Lin W."/>
            <person name="Duan Y."/>
            <person name="Cao H."/>
            <person name="Xiong S."/>
            <person name="Wang X."/>
            <person name="Wei L."/>
            <person name="Li C."/>
            <person name="Ma Q."/>
            <person name="Ju M."/>
            <person name="Zhao R."/>
            <person name="Li G."/>
            <person name="Mu C."/>
            <person name="Tian Q."/>
            <person name="Mei H."/>
            <person name="Zhang T."/>
            <person name="Gao T."/>
            <person name="Zhang H."/>
        </authorList>
    </citation>
    <scope>NUCLEOTIDE SEQUENCE</scope>
    <source>
        <strain evidence="1">G02</strain>
    </source>
</reference>
<sequence>GLYTPIEKIALVLVITARRLCPYIVSHPTRVKANLPLKKTLGKLDTSERLVKWAVELSEYDISYLPQTTTKAQT</sequence>
<name>A0AAW2Q2F5_SESRA</name>
<dbReference type="PANTHER" id="PTHR48475:SF2">
    <property type="entry name" value="RIBONUCLEASE H"/>
    <property type="match status" value="1"/>
</dbReference>